<gene>
    <name evidence="3" type="primary">PPM1L</name>
    <name evidence="3" type="ORF">BGZ70_009932</name>
</gene>
<accession>A0A9P6J0C1</accession>
<feature type="compositionally biased region" description="Low complexity" evidence="1">
    <location>
        <begin position="235"/>
        <end position="248"/>
    </location>
</feature>
<evidence type="ECO:0000256" key="1">
    <source>
        <dbReference type="SAM" id="MobiDB-lite"/>
    </source>
</evidence>
<evidence type="ECO:0000259" key="2">
    <source>
        <dbReference type="PROSITE" id="PS51746"/>
    </source>
</evidence>
<feature type="region of interest" description="Disordered" evidence="1">
    <location>
        <begin position="195"/>
        <end position="288"/>
    </location>
</feature>
<dbReference type="EMBL" id="JAAAHY010000847">
    <property type="protein sequence ID" value="KAF9956365.1"/>
    <property type="molecule type" value="Genomic_DNA"/>
</dbReference>
<dbReference type="OrthoDB" id="10025511at2759"/>
<feature type="region of interest" description="Disordered" evidence="1">
    <location>
        <begin position="716"/>
        <end position="895"/>
    </location>
</feature>
<dbReference type="PANTHER" id="PTHR13832:SF668">
    <property type="entry name" value="PROTEIN PHOSPHATASE 2C 39-RELATED"/>
    <property type="match status" value="1"/>
</dbReference>
<dbReference type="CDD" id="cd00143">
    <property type="entry name" value="PP2Cc"/>
    <property type="match status" value="1"/>
</dbReference>
<dbReference type="PANTHER" id="PTHR13832">
    <property type="entry name" value="PROTEIN PHOSPHATASE 2C"/>
    <property type="match status" value="1"/>
</dbReference>
<proteinExistence type="predicted"/>
<feature type="compositionally biased region" description="Polar residues" evidence="1">
    <location>
        <begin position="10"/>
        <end position="19"/>
    </location>
</feature>
<sequence length="895" mass="97217">MGSREDQDSSSRLPEPTSTPGGGGEDGAAVPTSEEPACPTAPAQPSQPNGGRASEAEPAPAPAPTQKKSKPSPVSQIALQEPLVALPSNTPLPDLEDFNLRPEQMKNPLFVAITKVLLVYGNAWQSANDLVDGIRHFNLASLGGRTPKGTIQGAISTALALSAALGTFEPIEKQRMHSTTYYRMDPRALEIGESADSTVSDAGGSSMKGKALVTNPRRKPKQPAPTGVPKKRPTISSSWGSDTMSSASSDDDDTISMSGRSPSSKRVRTGSPGSSTARQKAPQRLEVPNGLKKLPKGYVYDTEHNQAALMNLSIDPNQTGEYMELLRGQAALENDYPDRRADYGVDLENEPSMFAVEQQIGYTYPRLRTNGRERLPKPDCEDGYAVADLRHNGEYLGRMFCITDGHGGRACSSFVIATMPGAMQVILGKYKPSDLSLPSVQDLVKKQITEAVRLIDKEYLDYKKQQYLLYKAKKIPHDPGSDGTTLICNVFIDKWVICINVGDSRSMITSRDTIGRWNVDFYSEDHTPSLERLAQTIYANGGEFVTHDDKVIRFDPTLKNDKKHRGSLKEARIRVKDGASNLYGIPYRTRNGQCASINLGACIGDVLYKLDPVNPVLSCKPDITFIDITNIQQGYLLMASDGLWDYVLRGGKVHDQNAAVCQYVGDKLDRGWNHQRIVCALSDREGLSGLYSDSIQEYDDFTAILVTISNKHLISHQQEQQQQQNGHDIAAAPPLPLNQQDPPEAPPQDPKESTQQDQHPDGPSGQPSSEPRPQSQEAASVNERASVSENLHGSLNGGGEAELQGMDASKGHTVQEVTTNQDISLQAETQLQQPTESSVESMDVDVEGPEAATPLTAPPPPPPDRAVDELAHEEDERDSNAPSLQDDKANGGLES</sequence>
<feature type="region of interest" description="Disordered" evidence="1">
    <location>
        <begin position="1"/>
        <end position="74"/>
    </location>
</feature>
<dbReference type="SUPFAM" id="SSF81606">
    <property type="entry name" value="PP2C-like"/>
    <property type="match status" value="1"/>
</dbReference>
<keyword evidence="4" id="KW-1185">Reference proteome</keyword>
<organism evidence="3 4">
    <name type="scientific">Mortierella alpina</name>
    <name type="common">Oleaginous fungus</name>
    <name type="synonym">Mortierella renispora</name>
    <dbReference type="NCBI Taxonomy" id="64518"/>
    <lineage>
        <taxon>Eukaryota</taxon>
        <taxon>Fungi</taxon>
        <taxon>Fungi incertae sedis</taxon>
        <taxon>Mucoromycota</taxon>
        <taxon>Mortierellomycotina</taxon>
        <taxon>Mortierellomycetes</taxon>
        <taxon>Mortierellales</taxon>
        <taxon>Mortierellaceae</taxon>
        <taxon>Mortierella</taxon>
    </lineage>
</organism>
<dbReference type="Pfam" id="PF00481">
    <property type="entry name" value="PP2C"/>
    <property type="match status" value="1"/>
</dbReference>
<dbReference type="InterPro" id="IPR036457">
    <property type="entry name" value="PPM-type-like_dom_sf"/>
</dbReference>
<dbReference type="InterPro" id="IPR015655">
    <property type="entry name" value="PP2C"/>
</dbReference>
<feature type="compositionally biased region" description="Polar residues" evidence="1">
    <location>
        <begin position="765"/>
        <end position="793"/>
    </location>
</feature>
<evidence type="ECO:0000313" key="4">
    <source>
        <dbReference type="Proteomes" id="UP000738359"/>
    </source>
</evidence>
<feature type="compositionally biased region" description="Polar residues" evidence="1">
    <location>
        <begin position="815"/>
        <end position="840"/>
    </location>
</feature>
<dbReference type="PROSITE" id="PS51746">
    <property type="entry name" value="PPM_2"/>
    <property type="match status" value="1"/>
</dbReference>
<comment type="caution">
    <text evidence="3">The sequence shown here is derived from an EMBL/GenBank/DDBJ whole genome shotgun (WGS) entry which is preliminary data.</text>
</comment>
<dbReference type="AlphaFoldDB" id="A0A9P6J0C1"/>
<dbReference type="GO" id="GO:0004722">
    <property type="term" value="F:protein serine/threonine phosphatase activity"/>
    <property type="evidence" value="ECO:0007669"/>
    <property type="project" value="InterPro"/>
</dbReference>
<dbReference type="SMART" id="SM00332">
    <property type="entry name" value="PP2Cc"/>
    <property type="match status" value="1"/>
</dbReference>
<dbReference type="Proteomes" id="UP000738359">
    <property type="component" value="Unassembled WGS sequence"/>
</dbReference>
<reference evidence="3" key="1">
    <citation type="journal article" date="2020" name="Fungal Divers.">
        <title>Resolving the Mortierellaceae phylogeny through synthesis of multi-gene phylogenetics and phylogenomics.</title>
        <authorList>
            <person name="Vandepol N."/>
            <person name="Liber J."/>
            <person name="Desiro A."/>
            <person name="Na H."/>
            <person name="Kennedy M."/>
            <person name="Barry K."/>
            <person name="Grigoriev I.V."/>
            <person name="Miller A.N."/>
            <person name="O'Donnell K."/>
            <person name="Stajich J.E."/>
            <person name="Bonito G."/>
        </authorList>
    </citation>
    <scope>NUCLEOTIDE SEQUENCE</scope>
    <source>
        <strain evidence="3">CK1249</strain>
    </source>
</reference>
<feature type="domain" description="PPM-type phosphatase" evidence="2">
    <location>
        <begin position="383"/>
        <end position="708"/>
    </location>
</feature>
<dbReference type="InterPro" id="IPR001932">
    <property type="entry name" value="PPM-type_phosphatase-like_dom"/>
</dbReference>
<dbReference type="Gene3D" id="3.60.40.10">
    <property type="entry name" value="PPM-type phosphatase domain"/>
    <property type="match status" value="1"/>
</dbReference>
<evidence type="ECO:0000313" key="3">
    <source>
        <dbReference type="EMBL" id="KAF9956365.1"/>
    </source>
</evidence>
<protein>
    <submittedName>
        <fullName evidence="3">Protein phosphatase 1L</fullName>
    </submittedName>
</protein>
<feature type="compositionally biased region" description="Basic and acidic residues" evidence="1">
    <location>
        <begin position="749"/>
        <end position="760"/>
    </location>
</feature>
<name>A0A9P6J0C1_MORAP</name>